<proteinExistence type="inferred from homology"/>
<organism evidence="6 7">
    <name type="scientific">Gordonia bronchialis (strain ATCC 25592 / DSM 43247 / BCRC 13721 / JCM 3198 / KCTC 3076 / NBRC 16047 / NCTC 10667)</name>
    <name type="common">Rhodococcus bronchialis</name>
    <dbReference type="NCBI Taxonomy" id="526226"/>
    <lineage>
        <taxon>Bacteria</taxon>
        <taxon>Bacillati</taxon>
        <taxon>Actinomycetota</taxon>
        <taxon>Actinomycetes</taxon>
        <taxon>Mycobacteriales</taxon>
        <taxon>Gordoniaceae</taxon>
        <taxon>Gordonia</taxon>
    </lineage>
</organism>
<dbReference type="PANTHER" id="PTHR30532:SF1">
    <property type="entry name" value="IRON(3+)-HYDROXAMATE-BINDING PROTEIN FHUD"/>
    <property type="match status" value="1"/>
</dbReference>
<dbReference type="HOGENOM" id="CLU_038034_0_2_11"/>
<keyword evidence="4" id="KW-0732">Signal</keyword>
<sequence length="337" mass="35509">MSQSRVSQSRLFPRGLSAPLRRVLGALLAAVAIIAVVTACSSDDSLEQSGPTREYRDASGATVAIPEKPTKIVTLSEISLDGALALDVTPVGTTSARGQEKAPAYLGERAATIPIVASSGSPNLQQILKLRPDLILVDDTTGARNSIAELTKIAPTVLVGRYADGWEKYFAAMADVLNRPTEHDRVVAQINQQVATTRAAVTARKPADRQLTASVVRWTAGSPTLVGAPSLSAWALEQVGMTRPASQQSINSQNRSGQHVSLENLDLIDADYIFFGALAGKDQAARDLAAARNLPGFSALGAARANHIYPVDGVPWTSASGPLGVELILNDIAEAMR</sequence>
<evidence type="ECO:0000256" key="2">
    <source>
        <dbReference type="ARBA" id="ARBA00008814"/>
    </source>
</evidence>
<evidence type="ECO:0000313" key="6">
    <source>
        <dbReference type="EMBL" id="ACY19966.1"/>
    </source>
</evidence>
<evidence type="ECO:0000313" key="7">
    <source>
        <dbReference type="Proteomes" id="UP000001219"/>
    </source>
</evidence>
<dbReference type="Pfam" id="PF01497">
    <property type="entry name" value="Peripla_BP_2"/>
    <property type="match status" value="1"/>
</dbReference>
<dbReference type="EMBL" id="CP001802">
    <property type="protein sequence ID" value="ACY19966.1"/>
    <property type="molecule type" value="Genomic_DNA"/>
</dbReference>
<dbReference type="Proteomes" id="UP000001219">
    <property type="component" value="Chromosome"/>
</dbReference>
<evidence type="ECO:0000256" key="4">
    <source>
        <dbReference type="ARBA" id="ARBA00022729"/>
    </source>
</evidence>
<gene>
    <name evidence="6" type="ordered locus">Gbro_0640</name>
</gene>
<evidence type="ECO:0000256" key="1">
    <source>
        <dbReference type="ARBA" id="ARBA00004196"/>
    </source>
</evidence>
<comment type="similarity">
    <text evidence="2">Belongs to the bacterial solute-binding protein 8 family.</text>
</comment>
<dbReference type="STRING" id="526226.Gbro_0640"/>
<dbReference type="InterPro" id="IPR051313">
    <property type="entry name" value="Bact_iron-sidero_bind"/>
</dbReference>
<evidence type="ECO:0000256" key="3">
    <source>
        <dbReference type="ARBA" id="ARBA00022448"/>
    </source>
</evidence>
<accession>D0L279</accession>
<reference evidence="7" key="1">
    <citation type="submission" date="2009-10" db="EMBL/GenBank/DDBJ databases">
        <title>The complete chromosome of Gordonia bronchialis DSM 43247.</title>
        <authorList>
            <consortium name="US DOE Joint Genome Institute (JGI-PGF)"/>
            <person name="Lucas S."/>
            <person name="Copeland A."/>
            <person name="Lapidus A."/>
            <person name="Glavina del Rio T."/>
            <person name="Dalin E."/>
            <person name="Tice H."/>
            <person name="Bruce D."/>
            <person name="Goodwin L."/>
            <person name="Pitluck S."/>
            <person name="Kyrpides N."/>
            <person name="Mavromatis K."/>
            <person name="Ivanova N."/>
            <person name="Ovchinnikova G."/>
            <person name="Saunders E."/>
            <person name="Brettin T."/>
            <person name="Detter J.C."/>
            <person name="Han C."/>
            <person name="Larimer F."/>
            <person name="Land M."/>
            <person name="Hauser L."/>
            <person name="Markowitz V."/>
            <person name="Cheng J.-F."/>
            <person name="Hugenholtz P."/>
            <person name="Woyke T."/>
            <person name="Wu D."/>
            <person name="Jando M."/>
            <person name="Schneider S."/>
            <person name="Goeker M."/>
            <person name="Klenk H.-P."/>
            <person name="Eisen J.A."/>
        </authorList>
    </citation>
    <scope>NUCLEOTIDE SEQUENCE [LARGE SCALE GENOMIC DNA]</scope>
    <source>
        <strain evidence="7">ATCC 25592 / DSM 43247 / BCRC 13721 / JCM 3198 / KCTC 3076 / NBRC 16047 / NCTC 10667</strain>
    </source>
</reference>
<dbReference type="PANTHER" id="PTHR30532">
    <property type="entry name" value="IRON III DICITRATE-BINDING PERIPLASMIC PROTEIN"/>
    <property type="match status" value="1"/>
</dbReference>
<dbReference type="PROSITE" id="PS50983">
    <property type="entry name" value="FE_B12_PBP"/>
    <property type="match status" value="1"/>
</dbReference>
<protein>
    <submittedName>
        <fullName evidence="6">Periplasmic binding protein</fullName>
    </submittedName>
</protein>
<dbReference type="eggNOG" id="COG0614">
    <property type="taxonomic scope" value="Bacteria"/>
</dbReference>
<dbReference type="GO" id="GO:1901678">
    <property type="term" value="P:iron coordination entity transport"/>
    <property type="evidence" value="ECO:0007669"/>
    <property type="project" value="UniProtKB-ARBA"/>
</dbReference>
<keyword evidence="3" id="KW-0813">Transport</keyword>
<dbReference type="Gene3D" id="3.40.50.1980">
    <property type="entry name" value="Nitrogenase molybdenum iron protein domain"/>
    <property type="match status" value="2"/>
</dbReference>
<dbReference type="KEGG" id="gbr:Gbro_0640"/>
<name>D0L279_GORB4</name>
<dbReference type="RefSeq" id="WP_012832553.1">
    <property type="nucleotide sequence ID" value="NC_013441.1"/>
</dbReference>
<dbReference type="SUPFAM" id="SSF53807">
    <property type="entry name" value="Helical backbone' metal receptor"/>
    <property type="match status" value="1"/>
</dbReference>
<evidence type="ECO:0000259" key="5">
    <source>
        <dbReference type="PROSITE" id="PS50983"/>
    </source>
</evidence>
<comment type="subcellular location">
    <subcellularLocation>
        <location evidence="1">Cell envelope</location>
    </subcellularLocation>
</comment>
<dbReference type="AlphaFoldDB" id="D0L279"/>
<feature type="domain" description="Fe/B12 periplasmic-binding" evidence="5">
    <location>
        <begin position="71"/>
        <end position="337"/>
    </location>
</feature>
<reference evidence="6 7" key="2">
    <citation type="journal article" date="2010" name="Stand. Genomic Sci.">
        <title>Complete genome sequence of Gordonia bronchialis type strain (3410).</title>
        <authorList>
            <person name="Ivanova N."/>
            <person name="Sikorski J."/>
            <person name="Jando M."/>
            <person name="Lapidus A."/>
            <person name="Nolan M."/>
            <person name="Lucas S."/>
            <person name="Del Rio T.G."/>
            <person name="Tice H."/>
            <person name="Copeland A."/>
            <person name="Cheng J.F."/>
            <person name="Chen F."/>
            <person name="Bruce D."/>
            <person name="Goodwin L."/>
            <person name="Pitluck S."/>
            <person name="Mavromatis K."/>
            <person name="Ovchinnikova G."/>
            <person name="Pati A."/>
            <person name="Chen A."/>
            <person name="Palaniappan K."/>
            <person name="Land M."/>
            <person name="Hauser L."/>
            <person name="Chang Y.J."/>
            <person name="Jeffries C.D."/>
            <person name="Chain P."/>
            <person name="Saunders E."/>
            <person name="Han C."/>
            <person name="Detter J.C."/>
            <person name="Brettin T."/>
            <person name="Rohde M."/>
            <person name="Goker M."/>
            <person name="Bristow J."/>
            <person name="Eisen J.A."/>
            <person name="Markowitz V."/>
            <person name="Hugenholtz P."/>
            <person name="Klenk H.P."/>
            <person name="Kyrpides N.C."/>
        </authorList>
    </citation>
    <scope>NUCLEOTIDE SEQUENCE [LARGE SCALE GENOMIC DNA]</scope>
    <source>
        <strain evidence="7">ATCC 25592 / DSM 43247 / BCRC 13721 / JCM 3198 / KCTC 3076 / NBRC 16047 / NCTC 10667</strain>
    </source>
</reference>
<keyword evidence="7" id="KW-1185">Reference proteome</keyword>
<dbReference type="GO" id="GO:0030288">
    <property type="term" value="C:outer membrane-bounded periplasmic space"/>
    <property type="evidence" value="ECO:0007669"/>
    <property type="project" value="TreeGrafter"/>
</dbReference>
<dbReference type="InterPro" id="IPR002491">
    <property type="entry name" value="ABC_transptr_periplasmic_BD"/>
</dbReference>